<dbReference type="EMBL" id="LASV01000011">
    <property type="protein sequence ID" value="KKA25817.1"/>
    <property type="molecule type" value="Genomic_DNA"/>
</dbReference>
<gene>
    <name evidence="2" type="ORF">T310_0146</name>
</gene>
<dbReference type="RefSeq" id="XP_013332429.1">
    <property type="nucleotide sequence ID" value="XM_013476975.1"/>
</dbReference>
<evidence type="ECO:0000256" key="1">
    <source>
        <dbReference type="SAM" id="MobiDB-lite"/>
    </source>
</evidence>
<dbReference type="GeneID" id="25312201"/>
<keyword evidence="3" id="KW-1185">Reference proteome</keyword>
<dbReference type="AlphaFoldDB" id="A0A0F4Z5M8"/>
<name>A0A0F4Z5M8_RASE3</name>
<protein>
    <submittedName>
        <fullName evidence="2">Uncharacterized protein</fullName>
    </submittedName>
</protein>
<organism evidence="2 3">
    <name type="scientific">Rasamsonia emersonii (strain ATCC 16479 / CBS 393.64 / IMI 116815)</name>
    <dbReference type="NCBI Taxonomy" id="1408163"/>
    <lineage>
        <taxon>Eukaryota</taxon>
        <taxon>Fungi</taxon>
        <taxon>Dikarya</taxon>
        <taxon>Ascomycota</taxon>
        <taxon>Pezizomycotina</taxon>
        <taxon>Eurotiomycetes</taxon>
        <taxon>Eurotiomycetidae</taxon>
        <taxon>Eurotiales</taxon>
        <taxon>Trichocomaceae</taxon>
        <taxon>Rasamsonia</taxon>
    </lineage>
</organism>
<sequence length="109" mass="11837">CHGPAGGRLNARQQSRNARNPCAAPVRLGKVGIGRSGGHLTAGSGVCPVTRHDMSLPFLTDSLVRYAVHKSLDRDKLYPSLPFDLMAEYWHILLNLSADAIYIQPTGNQ</sequence>
<dbReference type="Proteomes" id="UP000053958">
    <property type="component" value="Unassembled WGS sequence"/>
</dbReference>
<evidence type="ECO:0000313" key="2">
    <source>
        <dbReference type="EMBL" id="KKA25817.1"/>
    </source>
</evidence>
<feature type="region of interest" description="Disordered" evidence="1">
    <location>
        <begin position="1"/>
        <end position="21"/>
    </location>
</feature>
<comment type="caution">
    <text evidence="2">The sequence shown here is derived from an EMBL/GenBank/DDBJ whole genome shotgun (WGS) entry which is preliminary data.</text>
</comment>
<feature type="non-terminal residue" evidence="2">
    <location>
        <position position="1"/>
    </location>
</feature>
<evidence type="ECO:0000313" key="3">
    <source>
        <dbReference type="Proteomes" id="UP000053958"/>
    </source>
</evidence>
<reference evidence="2 3" key="1">
    <citation type="submission" date="2015-04" db="EMBL/GenBank/DDBJ databases">
        <authorList>
            <person name="Heijne W.H."/>
            <person name="Fedorova N.D."/>
            <person name="Nierman W.C."/>
            <person name="Vollebregt A.W."/>
            <person name="Zhao Z."/>
            <person name="Wu L."/>
            <person name="Kumar M."/>
            <person name="Stam H."/>
            <person name="van den Berg M.A."/>
            <person name="Pel H.J."/>
        </authorList>
    </citation>
    <scope>NUCLEOTIDE SEQUENCE [LARGE SCALE GENOMIC DNA]</scope>
    <source>
        <strain evidence="2 3">CBS 393.64</strain>
    </source>
</reference>
<accession>A0A0F4Z5M8</accession>
<proteinExistence type="predicted"/>